<dbReference type="eggNOG" id="KOG2742">
    <property type="taxonomic scope" value="Eukaryota"/>
</dbReference>
<dbReference type="Gene3D" id="3.40.50.720">
    <property type="entry name" value="NAD(P)-binding Rossmann-like Domain"/>
    <property type="match status" value="1"/>
</dbReference>
<feature type="domain" description="Gfo/Idh/MocA-like oxidoreductase N-terminal" evidence="1">
    <location>
        <begin position="3"/>
        <end position="118"/>
    </location>
</feature>
<dbReference type="Pfam" id="PF02894">
    <property type="entry name" value="GFO_IDH_MocA_C"/>
    <property type="match status" value="1"/>
</dbReference>
<dbReference type="Pfam" id="PF01408">
    <property type="entry name" value="GFO_IDH_MocA"/>
    <property type="match status" value="1"/>
</dbReference>
<evidence type="ECO:0000259" key="2">
    <source>
        <dbReference type="Pfam" id="PF02894"/>
    </source>
</evidence>
<dbReference type="AlphaFoldDB" id="A0A177AMT4"/>
<reference evidence="3" key="1">
    <citation type="submission" date="2016-03" db="EMBL/GenBank/DDBJ databases">
        <title>Updated assembly of Pseudogymnoascus destructans, the fungus causing white-nose syndrome of bats.</title>
        <authorList>
            <person name="Palmer J.M."/>
            <person name="Drees K.P."/>
            <person name="Foster J.T."/>
            <person name="Lindner D.L."/>
        </authorList>
    </citation>
    <scope>NUCLEOTIDE SEQUENCE [LARGE SCALE GENOMIC DNA]</scope>
    <source>
        <strain evidence="3">20631-21</strain>
    </source>
</reference>
<dbReference type="VEuPathDB" id="FungiDB:GMDG_00677"/>
<dbReference type="InterPro" id="IPR036291">
    <property type="entry name" value="NAD(P)-bd_dom_sf"/>
</dbReference>
<sequence length="350" mass="37370">MAIGVAIIGSGIFATEQHLPAVESTPLLKLKAIFSRSLVAATALATAAKGDVDTYADDNNGKDYAALLARSDITAVIIALPINVQPMYIEAALAAGKHVLSEKPIANDIEAAEKLIHFYTALKEKGSKASWGVAENFRFLAPFKFARREIEKLGGVVGFRIKVFQHVKAGTKYFETEWRKIPSYQGGFLLDGGVHFTAGTRLLLGPLNRPVSLSAYTALIQPHLPPIDTVNSIWQTTKGVSGTVQISFGTSLSGDEYTIACYDGSVSVSRDTVSVHNGEEKDGNVTTRVLLSSGSGVKAEVHAWAEGIETGKENSLQSPAEALADLELLEAMIKSGEGEGVKIVLTRQDV</sequence>
<dbReference type="GO" id="GO:0006740">
    <property type="term" value="P:NADPH regeneration"/>
    <property type="evidence" value="ECO:0007669"/>
    <property type="project" value="TreeGrafter"/>
</dbReference>
<dbReference type="GO" id="GO:0005737">
    <property type="term" value="C:cytoplasm"/>
    <property type="evidence" value="ECO:0007669"/>
    <property type="project" value="TreeGrafter"/>
</dbReference>
<dbReference type="OrthoDB" id="64915at2759"/>
<dbReference type="GO" id="GO:0016491">
    <property type="term" value="F:oxidoreductase activity"/>
    <property type="evidence" value="ECO:0007669"/>
    <property type="project" value="TreeGrafter"/>
</dbReference>
<dbReference type="GO" id="GO:0000166">
    <property type="term" value="F:nucleotide binding"/>
    <property type="evidence" value="ECO:0007669"/>
    <property type="project" value="InterPro"/>
</dbReference>
<name>A0A177AMT4_9PEZI</name>
<dbReference type="Proteomes" id="UP000077154">
    <property type="component" value="Unassembled WGS sequence"/>
</dbReference>
<gene>
    <name evidence="3" type="ORF">VC83_00583</name>
</gene>
<dbReference type="GeneID" id="36283678"/>
<protein>
    <recommendedName>
        <fullName evidence="4">Gfo/Idh/MocA-like oxidoreductase N-terminal domain-containing protein</fullName>
    </recommendedName>
</protein>
<evidence type="ECO:0000313" key="3">
    <source>
        <dbReference type="EMBL" id="OAF63387.1"/>
    </source>
</evidence>
<proteinExistence type="predicted"/>
<dbReference type="PANTHER" id="PTHR42840:SF5">
    <property type="entry name" value="NAD(P)-BINDING ROSSMANN-FOLD SUPERFAMILY PROTEIN"/>
    <property type="match status" value="1"/>
</dbReference>
<feature type="domain" description="Gfo/Idh/MocA-like oxidoreductase C-terminal" evidence="2">
    <location>
        <begin position="151"/>
        <end position="338"/>
    </location>
</feature>
<dbReference type="SUPFAM" id="SSF51735">
    <property type="entry name" value="NAD(P)-binding Rossmann-fold domains"/>
    <property type="match status" value="1"/>
</dbReference>
<organism evidence="3">
    <name type="scientific">Pseudogymnoascus destructans</name>
    <dbReference type="NCBI Taxonomy" id="655981"/>
    <lineage>
        <taxon>Eukaryota</taxon>
        <taxon>Fungi</taxon>
        <taxon>Dikarya</taxon>
        <taxon>Ascomycota</taxon>
        <taxon>Pezizomycotina</taxon>
        <taxon>Leotiomycetes</taxon>
        <taxon>Thelebolales</taxon>
        <taxon>Thelebolaceae</taxon>
        <taxon>Pseudogymnoascus</taxon>
    </lineage>
</organism>
<dbReference type="EMBL" id="KV441386">
    <property type="protein sequence ID" value="OAF63387.1"/>
    <property type="molecule type" value="Genomic_DNA"/>
</dbReference>
<dbReference type="PANTHER" id="PTHR42840">
    <property type="entry name" value="NAD(P)-BINDING ROSSMANN-FOLD SUPERFAMILY PROTEIN-RELATED"/>
    <property type="match status" value="1"/>
</dbReference>
<dbReference type="InterPro" id="IPR000683">
    <property type="entry name" value="Gfo/Idh/MocA-like_OxRdtase_N"/>
</dbReference>
<dbReference type="InterPro" id="IPR004104">
    <property type="entry name" value="Gfo/Idh/MocA-like_OxRdtase_C"/>
</dbReference>
<evidence type="ECO:0000259" key="1">
    <source>
        <dbReference type="Pfam" id="PF01408"/>
    </source>
</evidence>
<dbReference type="Gene3D" id="3.30.360.10">
    <property type="entry name" value="Dihydrodipicolinate Reductase, domain 2"/>
    <property type="match status" value="1"/>
</dbReference>
<evidence type="ECO:0008006" key="4">
    <source>
        <dbReference type="Google" id="ProtNLM"/>
    </source>
</evidence>
<dbReference type="RefSeq" id="XP_024328656.1">
    <property type="nucleotide sequence ID" value="XM_024464273.1"/>
</dbReference>
<dbReference type="SUPFAM" id="SSF55347">
    <property type="entry name" value="Glyceraldehyde-3-phosphate dehydrogenase-like, C-terminal domain"/>
    <property type="match status" value="1"/>
</dbReference>
<accession>A0A177AMT4</accession>